<dbReference type="GO" id="GO:0004722">
    <property type="term" value="F:protein serine/threonine phosphatase activity"/>
    <property type="evidence" value="ECO:0007669"/>
    <property type="project" value="UniProtKB-EC"/>
</dbReference>
<keyword evidence="1" id="KW-0904">Protein phosphatase</keyword>
<comment type="catalytic activity">
    <reaction evidence="1">
        <text>O-phospho-L-threonyl-[protein] + H2O = L-threonyl-[protein] + phosphate</text>
        <dbReference type="Rhea" id="RHEA:47004"/>
        <dbReference type="Rhea" id="RHEA-COMP:11060"/>
        <dbReference type="Rhea" id="RHEA-COMP:11605"/>
        <dbReference type="ChEBI" id="CHEBI:15377"/>
        <dbReference type="ChEBI" id="CHEBI:30013"/>
        <dbReference type="ChEBI" id="CHEBI:43474"/>
        <dbReference type="ChEBI" id="CHEBI:61977"/>
        <dbReference type="EC" id="3.1.3.16"/>
    </reaction>
</comment>
<dbReference type="Proteomes" id="UP000605846">
    <property type="component" value="Unassembled WGS sequence"/>
</dbReference>
<protein>
    <recommendedName>
        <fullName evidence="1">Protein phosphatase</fullName>
        <ecNumber evidence="1">3.1.3.16</ecNumber>
    </recommendedName>
</protein>
<accession>A0A8H7ETC6</accession>
<dbReference type="Gene3D" id="3.60.40.10">
    <property type="entry name" value="PPM-type phosphatase domain"/>
    <property type="match status" value="1"/>
</dbReference>
<feature type="domain" description="PPM-type phosphatase" evidence="2">
    <location>
        <begin position="94"/>
        <end position="371"/>
    </location>
</feature>
<organism evidence="3 4">
    <name type="scientific">Apophysomyces ossiformis</name>
    <dbReference type="NCBI Taxonomy" id="679940"/>
    <lineage>
        <taxon>Eukaryota</taxon>
        <taxon>Fungi</taxon>
        <taxon>Fungi incertae sedis</taxon>
        <taxon>Mucoromycota</taxon>
        <taxon>Mucoromycotina</taxon>
        <taxon>Mucoromycetes</taxon>
        <taxon>Mucorales</taxon>
        <taxon>Mucorineae</taxon>
        <taxon>Mucoraceae</taxon>
        <taxon>Apophysomyces</taxon>
    </lineage>
</organism>
<dbReference type="InterPro" id="IPR039123">
    <property type="entry name" value="PPTC7"/>
</dbReference>
<evidence type="ECO:0000259" key="2">
    <source>
        <dbReference type="PROSITE" id="PS51746"/>
    </source>
</evidence>
<name>A0A8H7ETC6_9FUNG</name>
<dbReference type="InterPro" id="IPR036457">
    <property type="entry name" value="PPM-type-like_dom_sf"/>
</dbReference>
<keyword evidence="1" id="KW-0378">Hydrolase</keyword>
<gene>
    <name evidence="3" type="ORF">EC973_003269</name>
</gene>
<comment type="caution">
    <text evidence="3">The sequence shown here is derived from an EMBL/GenBank/DDBJ whole genome shotgun (WGS) entry which is preliminary data.</text>
</comment>
<evidence type="ECO:0000256" key="1">
    <source>
        <dbReference type="RuleBase" id="RU366020"/>
    </source>
</evidence>
<dbReference type="Pfam" id="PF07228">
    <property type="entry name" value="SpoIIE"/>
    <property type="match status" value="1"/>
</dbReference>
<dbReference type="OrthoDB" id="60843at2759"/>
<dbReference type="AlphaFoldDB" id="A0A8H7ETC6"/>
<reference evidence="3" key="1">
    <citation type="submission" date="2020-01" db="EMBL/GenBank/DDBJ databases">
        <title>Genome Sequencing of Three Apophysomyces-Like Fungal Strains Confirms a Novel Fungal Genus in the Mucoromycota with divergent Burkholderia-like Endosymbiotic Bacteria.</title>
        <authorList>
            <person name="Stajich J.E."/>
            <person name="Macias A.M."/>
            <person name="Carter-House D."/>
            <person name="Lovett B."/>
            <person name="Kasson L.R."/>
            <person name="Berry K."/>
            <person name="Grigoriev I."/>
            <person name="Chang Y."/>
            <person name="Spatafora J."/>
            <person name="Kasson M.T."/>
        </authorList>
    </citation>
    <scope>NUCLEOTIDE SEQUENCE</scope>
    <source>
        <strain evidence="3">NRRL A-21654</strain>
    </source>
</reference>
<keyword evidence="4" id="KW-1185">Reference proteome</keyword>
<dbReference type="InterPro" id="IPR001932">
    <property type="entry name" value="PPM-type_phosphatase-like_dom"/>
</dbReference>
<sequence>MAAFKAVGTTTTTITASVSAAAMRSVTGRRLLPLALLMKQQHTHRSFSTTPSSTSLATATQSSYNYDYSQPITKSLPIYDFFSQPKPKPSFNFAYGAAGIAKRGRQTQSNECYQSIQVGEDAYFYRSDALGVADGVGGWIGTAGANAALYSRKLMHHAFLEMERFDNIEDPLFCMHEKANPVEVLQHSYEACLREAKQEGIVGSSTACLAVLRGDELRVANLGDCGISVIRNNGYVFRSEEQQHSFNYPYQLGTQSRDRPNHAQTFNVNVERNDIIIMGSDGLFDNLFDKEILTIVQSHVAAHTLPGSDGRSPRLLNFNPQALADALASEAQAVSENQRHLDSPFQRKAMNEGLYYQGGKADDISVLVAIVRDSEDSPDRRL</sequence>
<dbReference type="SMART" id="SM00332">
    <property type="entry name" value="PP2Cc"/>
    <property type="match status" value="1"/>
</dbReference>
<proteinExistence type="inferred from homology"/>
<dbReference type="EMBL" id="JABAYA010000002">
    <property type="protein sequence ID" value="KAF7732522.1"/>
    <property type="molecule type" value="Genomic_DNA"/>
</dbReference>
<keyword evidence="1" id="KW-0464">Manganese</keyword>
<keyword evidence="1" id="KW-0460">Magnesium</keyword>
<dbReference type="SUPFAM" id="SSF81606">
    <property type="entry name" value="PP2C-like"/>
    <property type="match status" value="1"/>
</dbReference>
<evidence type="ECO:0000313" key="3">
    <source>
        <dbReference type="EMBL" id="KAF7732522.1"/>
    </source>
</evidence>
<dbReference type="EC" id="3.1.3.16" evidence="1"/>
<dbReference type="GO" id="GO:0046872">
    <property type="term" value="F:metal ion binding"/>
    <property type="evidence" value="ECO:0007669"/>
    <property type="project" value="UniProtKB-UniRule"/>
</dbReference>
<comment type="similarity">
    <text evidence="1">Belongs to the PP2C family.</text>
</comment>
<comment type="catalytic activity">
    <reaction evidence="1">
        <text>O-phospho-L-seryl-[protein] + H2O = L-seryl-[protein] + phosphate</text>
        <dbReference type="Rhea" id="RHEA:20629"/>
        <dbReference type="Rhea" id="RHEA-COMP:9863"/>
        <dbReference type="Rhea" id="RHEA-COMP:11604"/>
        <dbReference type="ChEBI" id="CHEBI:15377"/>
        <dbReference type="ChEBI" id="CHEBI:29999"/>
        <dbReference type="ChEBI" id="CHEBI:43474"/>
        <dbReference type="ChEBI" id="CHEBI:83421"/>
        <dbReference type="EC" id="3.1.3.16"/>
    </reaction>
</comment>
<evidence type="ECO:0000313" key="4">
    <source>
        <dbReference type="Proteomes" id="UP000605846"/>
    </source>
</evidence>
<dbReference type="PROSITE" id="PS51746">
    <property type="entry name" value="PPM_2"/>
    <property type="match status" value="1"/>
</dbReference>
<dbReference type="PANTHER" id="PTHR12320">
    <property type="entry name" value="PROTEIN PHOSPHATASE 2C"/>
    <property type="match status" value="1"/>
</dbReference>
<comment type="cofactor">
    <cofactor evidence="1">
        <name>Mn(2+)</name>
        <dbReference type="ChEBI" id="CHEBI:29035"/>
    </cofactor>
</comment>
<dbReference type="SMART" id="SM00331">
    <property type="entry name" value="PP2C_SIG"/>
    <property type="match status" value="1"/>
</dbReference>
<dbReference type="CDD" id="cd00143">
    <property type="entry name" value="PP2Cc"/>
    <property type="match status" value="1"/>
</dbReference>
<dbReference type="PANTHER" id="PTHR12320:SF84">
    <property type="entry name" value="PROTEIN PHOSPHATASE"/>
    <property type="match status" value="1"/>
</dbReference>
<comment type="cofactor">
    <cofactor evidence="1">
        <name>Mg(2+)</name>
        <dbReference type="ChEBI" id="CHEBI:18420"/>
    </cofactor>
</comment>
<keyword evidence="1" id="KW-0479">Metal-binding</keyword>